<protein>
    <submittedName>
        <fullName evidence="2">Colicin transporter</fullName>
    </submittedName>
</protein>
<accession>A0A3E1Y6A6</accession>
<keyword evidence="3" id="KW-1185">Reference proteome</keyword>
<name>A0A3E1Y6A6_9BACT</name>
<dbReference type="AlphaFoldDB" id="A0A3E1Y6A6"/>
<dbReference type="EMBL" id="QPMM01000011">
    <property type="protein sequence ID" value="RFS20232.1"/>
    <property type="molecule type" value="Genomic_DNA"/>
</dbReference>
<evidence type="ECO:0000313" key="3">
    <source>
        <dbReference type="Proteomes" id="UP000260644"/>
    </source>
</evidence>
<evidence type="ECO:0000313" key="2">
    <source>
        <dbReference type="EMBL" id="RFS20232.1"/>
    </source>
</evidence>
<dbReference type="OrthoDB" id="121499at2"/>
<dbReference type="InterPro" id="IPR024447">
    <property type="entry name" value="YXWGXW_rpt"/>
</dbReference>
<feature type="compositionally biased region" description="Gly residues" evidence="1">
    <location>
        <begin position="257"/>
        <end position="288"/>
    </location>
</feature>
<organism evidence="2 3">
    <name type="scientific">Chitinophaga silvatica</name>
    <dbReference type="NCBI Taxonomy" id="2282649"/>
    <lineage>
        <taxon>Bacteria</taxon>
        <taxon>Pseudomonadati</taxon>
        <taxon>Bacteroidota</taxon>
        <taxon>Chitinophagia</taxon>
        <taxon>Chitinophagales</taxon>
        <taxon>Chitinophagaceae</taxon>
        <taxon>Chitinophaga</taxon>
    </lineage>
</organism>
<dbReference type="Pfam" id="PF12779">
    <property type="entry name" value="WXXGXW"/>
    <property type="match status" value="2"/>
</dbReference>
<sequence length="288" mass="31344">MQLSISAKRPVARLLGSKTVLQRLLILFSVCLFTVNTTKAQDVGYYTDDQSGVTVQATIAPPPIPEYVQPACPGDGYIWVPGYWAWGSSGYYWVPGVWVLPPAIGLLWTPGYWAFYGGHYGWHPGYWGHSVGYYGGINYGFGYFGTGFYGGRWENGHFMYNSAVWRVGNNVRNTYVNNVNIHNTNRSSFNGPSGVKYNPSNEERQSVRENHTPLGNQLIQHEQNFGNERGQYHAPDTRPAVHSMSVPGGQRFDQGGRPMGGGRGGGGGMRGGGGGMRGGGGHGGGRRG</sequence>
<dbReference type="Proteomes" id="UP000260644">
    <property type="component" value="Unassembled WGS sequence"/>
</dbReference>
<comment type="caution">
    <text evidence="2">The sequence shown here is derived from an EMBL/GenBank/DDBJ whole genome shotgun (WGS) entry which is preliminary data.</text>
</comment>
<reference evidence="2 3" key="1">
    <citation type="submission" date="2018-07" db="EMBL/GenBank/DDBJ databases">
        <title>Chitinophaga K2CV101002-2 sp. nov., isolated from a monsoon evergreen broad-leaved forest soil.</title>
        <authorList>
            <person name="Lv Y."/>
        </authorList>
    </citation>
    <scope>NUCLEOTIDE SEQUENCE [LARGE SCALE GENOMIC DNA]</scope>
    <source>
        <strain evidence="2 3">GDMCC 1.1288</strain>
    </source>
</reference>
<proteinExistence type="predicted"/>
<feature type="region of interest" description="Disordered" evidence="1">
    <location>
        <begin position="251"/>
        <end position="288"/>
    </location>
</feature>
<evidence type="ECO:0000256" key="1">
    <source>
        <dbReference type="SAM" id="MobiDB-lite"/>
    </source>
</evidence>
<gene>
    <name evidence="2" type="ORF">DVR12_19955</name>
</gene>